<dbReference type="AlphaFoldDB" id="A0A6A6X6T8"/>
<protein>
    <submittedName>
        <fullName evidence="2">Uncharacterized protein</fullName>
    </submittedName>
</protein>
<organism evidence="2 3">
    <name type="scientific">Melanomma pulvis-pyrius CBS 109.77</name>
    <dbReference type="NCBI Taxonomy" id="1314802"/>
    <lineage>
        <taxon>Eukaryota</taxon>
        <taxon>Fungi</taxon>
        <taxon>Dikarya</taxon>
        <taxon>Ascomycota</taxon>
        <taxon>Pezizomycotina</taxon>
        <taxon>Dothideomycetes</taxon>
        <taxon>Pleosporomycetidae</taxon>
        <taxon>Pleosporales</taxon>
        <taxon>Melanommataceae</taxon>
        <taxon>Melanomma</taxon>
    </lineage>
</organism>
<proteinExistence type="predicted"/>
<evidence type="ECO:0000256" key="1">
    <source>
        <dbReference type="SAM" id="SignalP"/>
    </source>
</evidence>
<evidence type="ECO:0000313" key="2">
    <source>
        <dbReference type="EMBL" id="KAF2791637.1"/>
    </source>
</evidence>
<feature type="chain" id="PRO_5025344635" evidence="1">
    <location>
        <begin position="23"/>
        <end position="103"/>
    </location>
</feature>
<evidence type="ECO:0000313" key="3">
    <source>
        <dbReference type="Proteomes" id="UP000799757"/>
    </source>
</evidence>
<feature type="signal peptide" evidence="1">
    <location>
        <begin position="1"/>
        <end position="22"/>
    </location>
</feature>
<accession>A0A6A6X6T8</accession>
<keyword evidence="3" id="KW-1185">Reference proteome</keyword>
<reference evidence="2" key="1">
    <citation type="journal article" date="2020" name="Stud. Mycol.">
        <title>101 Dothideomycetes genomes: a test case for predicting lifestyles and emergence of pathogens.</title>
        <authorList>
            <person name="Haridas S."/>
            <person name="Albert R."/>
            <person name="Binder M."/>
            <person name="Bloem J."/>
            <person name="Labutti K."/>
            <person name="Salamov A."/>
            <person name="Andreopoulos B."/>
            <person name="Baker S."/>
            <person name="Barry K."/>
            <person name="Bills G."/>
            <person name="Bluhm B."/>
            <person name="Cannon C."/>
            <person name="Castanera R."/>
            <person name="Culley D."/>
            <person name="Daum C."/>
            <person name="Ezra D."/>
            <person name="Gonzalez J."/>
            <person name="Henrissat B."/>
            <person name="Kuo A."/>
            <person name="Liang C."/>
            <person name="Lipzen A."/>
            <person name="Lutzoni F."/>
            <person name="Magnuson J."/>
            <person name="Mondo S."/>
            <person name="Nolan M."/>
            <person name="Ohm R."/>
            <person name="Pangilinan J."/>
            <person name="Park H.-J."/>
            <person name="Ramirez L."/>
            <person name="Alfaro M."/>
            <person name="Sun H."/>
            <person name="Tritt A."/>
            <person name="Yoshinaga Y."/>
            <person name="Zwiers L.-H."/>
            <person name="Turgeon B."/>
            <person name="Goodwin S."/>
            <person name="Spatafora J."/>
            <person name="Crous P."/>
            <person name="Grigoriev I."/>
        </authorList>
    </citation>
    <scope>NUCLEOTIDE SEQUENCE</scope>
    <source>
        <strain evidence="2">CBS 109.77</strain>
    </source>
</reference>
<gene>
    <name evidence="2" type="ORF">K505DRAFT_326703</name>
</gene>
<name>A0A6A6X6T8_9PLEO</name>
<dbReference type="Proteomes" id="UP000799757">
    <property type="component" value="Unassembled WGS sequence"/>
</dbReference>
<keyword evidence="1" id="KW-0732">Signal</keyword>
<sequence length="103" mass="10843">MRLTTLLTLLLSIGAILIAALPQPPTTIDTAPPTLDQVNTIDTAAHNPPSTHDAKAPRALIKPPAERGIEQALCIECPCLGFDGRCTCIPNGCCCGRMAGMDY</sequence>
<dbReference type="OrthoDB" id="3775508at2759"/>
<dbReference type="EMBL" id="MU002009">
    <property type="protein sequence ID" value="KAF2791637.1"/>
    <property type="molecule type" value="Genomic_DNA"/>
</dbReference>